<dbReference type="RefSeq" id="WP_193779673.1">
    <property type="nucleotide sequence ID" value="NZ_JADDOJ010000016.1"/>
</dbReference>
<evidence type="ECO:0008006" key="3">
    <source>
        <dbReference type="Google" id="ProtNLM"/>
    </source>
</evidence>
<keyword evidence="2" id="KW-1185">Reference proteome</keyword>
<evidence type="ECO:0000313" key="1">
    <source>
        <dbReference type="EMBL" id="MBE7940132.1"/>
    </source>
</evidence>
<organism evidence="1 2">
    <name type="scientific">Ramlibacter aquaticus</name>
    <dbReference type="NCBI Taxonomy" id="2780094"/>
    <lineage>
        <taxon>Bacteria</taxon>
        <taxon>Pseudomonadati</taxon>
        <taxon>Pseudomonadota</taxon>
        <taxon>Betaproteobacteria</taxon>
        <taxon>Burkholderiales</taxon>
        <taxon>Comamonadaceae</taxon>
        <taxon>Ramlibacter</taxon>
    </lineage>
</organism>
<dbReference type="Proteomes" id="UP000715965">
    <property type="component" value="Unassembled WGS sequence"/>
</dbReference>
<sequence>MPDIVSLDLTPHGDSDHDDDPFVVARSAVGIAREPAKLTRSDFRLHGGGTPHWLVRHPLGIDMLVNQLQAVRPDMSVPRYRISPSMYSLLDGMVDVLGMRAWPEPKTMAERVRAGWLIVRCVYCQGAARPLPDWRDAASSG</sequence>
<evidence type="ECO:0000313" key="2">
    <source>
        <dbReference type="Proteomes" id="UP000715965"/>
    </source>
</evidence>
<dbReference type="EMBL" id="JADDOJ010000016">
    <property type="protein sequence ID" value="MBE7940132.1"/>
    <property type="molecule type" value="Genomic_DNA"/>
</dbReference>
<gene>
    <name evidence="1" type="ORF">IM725_06060</name>
</gene>
<proteinExistence type="predicted"/>
<name>A0ABR9SDK1_9BURK</name>
<accession>A0ABR9SDK1</accession>
<reference evidence="1 2" key="1">
    <citation type="submission" date="2020-10" db="EMBL/GenBank/DDBJ databases">
        <title>Draft genome of Ramlibacter aquaticus LMG 30558.</title>
        <authorList>
            <person name="Props R."/>
        </authorList>
    </citation>
    <scope>NUCLEOTIDE SEQUENCE [LARGE SCALE GENOMIC DNA]</scope>
    <source>
        <strain evidence="1 2">LMG 30558</strain>
    </source>
</reference>
<protein>
    <recommendedName>
        <fullName evidence="3">LysR substrate-binding domain-containing protein</fullName>
    </recommendedName>
</protein>
<comment type="caution">
    <text evidence="1">The sequence shown here is derived from an EMBL/GenBank/DDBJ whole genome shotgun (WGS) entry which is preliminary data.</text>
</comment>